<sequence>MKLKILRFVLSKLSKEKAKYLIDFIAFGIGFFISSAIALCISIIVNKNMSKAELGLYNYNKSVLEFAAYVSSMLLYRGYLRFNIAGNNISLFKKVKIVNFIAFVCLELFAFYLTKSYIALLFPFFIFYEERLYFFRSLMKVKKVNFLKIIVAVFTLITLLILLYFKSIKPNYVLFAYGLGFALALFFYFTKEKIKVNLEVITWKKILFYSLPGLGAVIVRLSLDVSSQFLIKNEFDLVELSKYAISTRVLLSVKLFSSLLLMFFPVLYFREIKLKNIRFIHRIRLGVLLIMIIISILSIIFRDEIYWLMGASSYTDYSYLYSLLVISEFFVVFAGVMGIYLTYALKTHITLLIYFLGAILNIIILSVFLPLQGIIVAPLSILSSNLFMALVMLIVSYRMERKYIKSSL</sequence>
<protein>
    <recommendedName>
        <fullName evidence="9">Polysaccharide biosynthesis protein</fullName>
    </recommendedName>
</protein>
<organism evidence="7 8">
    <name type="scientific">Nonlabens dokdonensis</name>
    <dbReference type="NCBI Taxonomy" id="328515"/>
    <lineage>
        <taxon>Bacteria</taxon>
        <taxon>Pseudomonadati</taxon>
        <taxon>Bacteroidota</taxon>
        <taxon>Flavobacteriia</taxon>
        <taxon>Flavobacteriales</taxon>
        <taxon>Flavobacteriaceae</taxon>
        <taxon>Nonlabens</taxon>
    </lineage>
</organism>
<evidence type="ECO:0008006" key="9">
    <source>
        <dbReference type="Google" id="ProtNLM"/>
    </source>
</evidence>
<feature type="transmembrane region" description="Helical" evidence="6">
    <location>
        <begin position="281"/>
        <end position="301"/>
    </location>
</feature>
<evidence type="ECO:0000256" key="4">
    <source>
        <dbReference type="ARBA" id="ARBA00022989"/>
    </source>
</evidence>
<feature type="transmembrane region" description="Helical" evidence="6">
    <location>
        <begin position="146"/>
        <end position="165"/>
    </location>
</feature>
<feature type="transmembrane region" description="Helical" evidence="6">
    <location>
        <begin position="171"/>
        <end position="190"/>
    </location>
</feature>
<accession>A0ABX5PWC3</accession>
<dbReference type="InterPro" id="IPR050833">
    <property type="entry name" value="Poly_Biosynth_Transport"/>
</dbReference>
<reference evidence="7 8" key="1">
    <citation type="submission" date="2018-06" db="EMBL/GenBank/DDBJ databases">
        <title>Genomic Encyclopedia of Archaeal and Bacterial Type Strains, Phase II (KMG-II): from individual species to whole genera.</title>
        <authorList>
            <person name="Goeker M."/>
        </authorList>
    </citation>
    <scope>NUCLEOTIDE SEQUENCE [LARGE SCALE GENOMIC DNA]</scope>
    <source>
        <strain evidence="7 8">DSM 17205</strain>
    </source>
</reference>
<dbReference type="PANTHER" id="PTHR30250">
    <property type="entry name" value="PST FAMILY PREDICTED COLANIC ACID TRANSPORTER"/>
    <property type="match status" value="1"/>
</dbReference>
<feature type="transmembrane region" description="Helical" evidence="6">
    <location>
        <begin position="206"/>
        <end position="223"/>
    </location>
</feature>
<feature type="transmembrane region" description="Helical" evidence="6">
    <location>
        <begin position="321"/>
        <end position="344"/>
    </location>
</feature>
<keyword evidence="2" id="KW-1003">Cell membrane</keyword>
<gene>
    <name evidence="7" type="ORF">LX97_02564</name>
</gene>
<evidence type="ECO:0000313" key="7">
    <source>
        <dbReference type="EMBL" id="PZX39198.1"/>
    </source>
</evidence>
<dbReference type="Proteomes" id="UP000248584">
    <property type="component" value="Unassembled WGS sequence"/>
</dbReference>
<evidence type="ECO:0000256" key="5">
    <source>
        <dbReference type="ARBA" id="ARBA00023136"/>
    </source>
</evidence>
<feature type="transmembrane region" description="Helical" evidence="6">
    <location>
        <begin position="351"/>
        <end position="369"/>
    </location>
</feature>
<keyword evidence="8" id="KW-1185">Reference proteome</keyword>
<feature type="transmembrane region" description="Helical" evidence="6">
    <location>
        <begin position="375"/>
        <end position="397"/>
    </location>
</feature>
<keyword evidence="3 6" id="KW-0812">Transmembrane</keyword>
<evidence type="ECO:0000256" key="1">
    <source>
        <dbReference type="ARBA" id="ARBA00004651"/>
    </source>
</evidence>
<evidence type="ECO:0000256" key="3">
    <source>
        <dbReference type="ARBA" id="ARBA00022692"/>
    </source>
</evidence>
<dbReference type="PANTHER" id="PTHR30250:SF11">
    <property type="entry name" value="O-ANTIGEN TRANSPORTER-RELATED"/>
    <property type="match status" value="1"/>
</dbReference>
<comment type="subcellular location">
    <subcellularLocation>
        <location evidence="1">Cell membrane</location>
        <topology evidence="1">Multi-pass membrane protein</topology>
    </subcellularLocation>
</comment>
<feature type="transmembrane region" description="Helical" evidence="6">
    <location>
        <begin position="20"/>
        <end position="45"/>
    </location>
</feature>
<feature type="transmembrane region" description="Helical" evidence="6">
    <location>
        <begin position="243"/>
        <end position="269"/>
    </location>
</feature>
<comment type="caution">
    <text evidence="7">The sequence shown here is derived from an EMBL/GenBank/DDBJ whole genome shotgun (WGS) entry which is preliminary data.</text>
</comment>
<evidence type="ECO:0000313" key="8">
    <source>
        <dbReference type="Proteomes" id="UP000248584"/>
    </source>
</evidence>
<name>A0ABX5PWC3_9FLAO</name>
<evidence type="ECO:0000256" key="2">
    <source>
        <dbReference type="ARBA" id="ARBA00022475"/>
    </source>
</evidence>
<keyword evidence="4 6" id="KW-1133">Transmembrane helix</keyword>
<feature type="transmembrane region" description="Helical" evidence="6">
    <location>
        <begin position="57"/>
        <end position="76"/>
    </location>
</feature>
<proteinExistence type="predicted"/>
<keyword evidence="5 6" id="KW-0472">Membrane</keyword>
<evidence type="ECO:0000256" key="6">
    <source>
        <dbReference type="SAM" id="Phobius"/>
    </source>
</evidence>
<dbReference type="RefSeq" id="WP_015364167.1">
    <property type="nucleotide sequence ID" value="NZ_QKZR01000004.1"/>
</dbReference>
<dbReference type="EMBL" id="QKZR01000004">
    <property type="protein sequence ID" value="PZX39198.1"/>
    <property type="molecule type" value="Genomic_DNA"/>
</dbReference>
<feature type="transmembrane region" description="Helical" evidence="6">
    <location>
        <begin position="97"/>
        <end position="112"/>
    </location>
</feature>